<accession>A0A372GLH8</accession>
<proteinExistence type="predicted"/>
<dbReference type="EMBL" id="QVNQ01000002">
    <property type="protein sequence ID" value="RFS86220.1"/>
    <property type="molecule type" value="Genomic_DNA"/>
</dbReference>
<organism evidence="3 4">
    <name type="scientific">Actinomadura spongiicola</name>
    <dbReference type="NCBI Taxonomy" id="2303421"/>
    <lineage>
        <taxon>Bacteria</taxon>
        <taxon>Bacillati</taxon>
        <taxon>Actinomycetota</taxon>
        <taxon>Actinomycetes</taxon>
        <taxon>Streptosporangiales</taxon>
        <taxon>Thermomonosporaceae</taxon>
        <taxon>Actinomadura</taxon>
    </lineage>
</organism>
<feature type="transmembrane region" description="Helical" evidence="2">
    <location>
        <begin position="12"/>
        <end position="35"/>
    </location>
</feature>
<keyword evidence="2" id="KW-1133">Transmembrane helix</keyword>
<evidence type="ECO:0000313" key="3">
    <source>
        <dbReference type="EMBL" id="RFS86220.1"/>
    </source>
</evidence>
<evidence type="ECO:0000256" key="2">
    <source>
        <dbReference type="SAM" id="Phobius"/>
    </source>
</evidence>
<evidence type="ECO:0000313" key="4">
    <source>
        <dbReference type="Proteomes" id="UP000262882"/>
    </source>
</evidence>
<name>A0A372GLH8_9ACTN</name>
<dbReference type="Proteomes" id="UP000262882">
    <property type="component" value="Unassembled WGS sequence"/>
</dbReference>
<reference evidence="3 4" key="1">
    <citation type="submission" date="2018-08" db="EMBL/GenBank/DDBJ databases">
        <title>Actinomadura spongicola sp. nov., isolated from marine sponge Leucetta chagosensis.</title>
        <authorList>
            <person name="Li L."/>
            <person name="Lin H.W."/>
        </authorList>
    </citation>
    <scope>NUCLEOTIDE SEQUENCE [LARGE SCALE GENOMIC DNA]</scope>
    <source>
        <strain evidence="3 4">LHW52907</strain>
    </source>
</reference>
<keyword evidence="4" id="KW-1185">Reference proteome</keyword>
<feature type="region of interest" description="Disordered" evidence="1">
    <location>
        <begin position="41"/>
        <end position="68"/>
    </location>
</feature>
<keyword evidence="2" id="KW-0812">Transmembrane</keyword>
<sequence length="234" mass="23932">MPARGAGRRWAVVVGGVGAVVAACALAAFVLLAGVGRDGDDRDGADGRVVGEGAPETSTMSRGERTTVPDSCSVVGQALIDRLAPGSERTQADSYRHDDRQNQCVWGAYAGDVRRQLTIELRAIAGDSARTPTQAARGTFASERAADESGKALLAGQKLTAKTRLTGVGDDGYVVYSVDDGQGSGEAIGNVRAGNVLITIHYSGSDGGDPLSSRGATDGTVEAARAVLQGLDQS</sequence>
<dbReference type="AlphaFoldDB" id="A0A372GLH8"/>
<comment type="caution">
    <text evidence="3">The sequence shown here is derived from an EMBL/GenBank/DDBJ whole genome shotgun (WGS) entry which is preliminary data.</text>
</comment>
<dbReference type="PROSITE" id="PS51257">
    <property type="entry name" value="PROKAR_LIPOPROTEIN"/>
    <property type="match status" value="1"/>
</dbReference>
<gene>
    <name evidence="3" type="ORF">D0T12_06270</name>
</gene>
<keyword evidence="2" id="KW-0472">Membrane</keyword>
<protein>
    <recommendedName>
        <fullName evidence="5">DUF3558 domain-containing protein</fullName>
    </recommendedName>
</protein>
<evidence type="ECO:0008006" key="5">
    <source>
        <dbReference type="Google" id="ProtNLM"/>
    </source>
</evidence>
<evidence type="ECO:0000256" key="1">
    <source>
        <dbReference type="SAM" id="MobiDB-lite"/>
    </source>
</evidence>